<dbReference type="Pfam" id="PF13407">
    <property type="entry name" value="Peripla_BP_4"/>
    <property type="match status" value="1"/>
</dbReference>
<gene>
    <name evidence="5" type="ORF">ACFFHM_10765</name>
</gene>
<name>A0ABV6KCD7_9BACI</name>
<organism evidence="5 6">
    <name type="scientific">Halalkalibacter kiskunsagensis</name>
    <dbReference type="NCBI Taxonomy" id="1548599"/>
    <lineage>
        <taxon>Bacteria</taxon>
        <taxon>Bacillati</taxon>
        <taxon>Bacillota</taxon>
        <taxon>Bacilli</taxon>
        <taxon>Bacillales</taxon>
        <taxon>Bacillaceae</taxon>
        <taxon>Halalkalibacter</taxon>
    </lineage>
</organism>
<protein>
    <submittedName>
        <fullName evidence="5">Substrate-binding domain-containing protein</fullName>
    </submittedName>
</protein>
<dbReference type="SUPFAM" id="SSF53822">
    <property type="entry name" value="Periplasmic binding protein-like I"/>
    <property type="match status" value="1"/>
</dbReference>
<dbReference type="PANTHER" id="PTHR46847">
    <property type="entry name" value="D-ALLOSE-BINDING PERIPLASMIC PROTEIN-RELATED"/>
    <property type="match status" value="1"/>
</dbReference>
<dbReference type="EMBL" id="JBHLUX010000027">
    <property type="protein sequence ID" value="MFC0470963.1"/>
    <property type="molecule type" value="Genomic_DNA"/>
</dbReference>
<evidence type="ECO:0000259" key="4">
    <source>
        <dbReference type="Pfam" id="PF13407"/>
    </source>
</evidence>
<dbReference type="PROSITE" id="PS51257">
    <property type="entry name" value="PROKAR_LIPOPROTEIN"/>
    <property type="match status" value="1"/>
</dbReference>
<comment type="caution">
    <text evidence="5">The sequence shown here is derived from an EMBL/GenBank/DDBJ whole genome shotgun (WGS) entry which is preliminary data.</text>
</comment>
<dbReference type="InterPro" id="IPR028082">
    <property type="entry name" value="Peripla_BP_I"/>
</dbReference>
<evidence type="ECO:0000256" key="1">
    <source>
        <dbReference type="ARBA" id="ARBA00004196"/>
    </source>
</evidence>
<comment type="similarity">
    <text evidence="2">Belongs to the bacterial solute-binding protein 2 family.</text>
</comment>
<feature type="domain" description="Periplasmic binding protein" evidence="4">
    <location>
        <begin position="59"/>
        <end position="305"/>
    </location>
</feature>
<proteinExistence type="inferred from homology"/>
<comment type="subcellular location">
    <subcellularLocation>
        <location evidence="1">Cell envelope</location>
    </subcellularLocation>
</comment>
<evidence type="ECO:0000313" key="5">
    <source>
        <dbReference type="EMBL" id="MFC0470963.1"/>
    </source>
</evidence>
<dbReference type="Proteomes" id="UP001589838">
    <property type="component" value="Unassembled WGS sequence"/>
</dbReference>
<evidence type="ECO:0000313" key="6">
    <source>
        <dbReference type="Proteomes" id="UP001589838"/>
    </source>
</evidence>
<dbReference type="InterPro" id="IPR025997">
    <property type="entry name" value="SBP_2_dom"/>
</dbReference>
<sequence>MLEKMKDFILLSIFSFFIVALVGCSSDASVAKQPESASETTVSEAPFEGSKDEVYYVISFLSGLDYWKSVFDGFQKAGDQFGVETKYTGDPGYDINQSVAVFEQVAATKPAGIAVAAINADALEGPINRAREQGIEVVTYDSDSPESDRSSFLSTGNAAAGEIAATHMAELMDEEGEIALLYTIGQQNVEERITGFVTAIEKQYPNMKVVVRANDSGDQTEGARALAAELQANPNIKGVFAANGVAGLGAATAVREAGKRDQIKIIGFDTDSALLDMVSEGEVDATIAQGTENMGYWSMAFLYHLKHDLAPESLPGFVDTGVNIVTKENVEEFYVE</sequence>
<dbReference type="RefSeq" id="WP_335960857.1">
    <property type="nucleotide sequence ID" value="NZ_JAXBLX010000012.1"/>
</dbReference>
<evidence type="ECO:0000256" key="3">
    <source>
        <dbReference type="ARBA" id="ARBA00022729"/>
    </source>
</evidence>
<evidence type="ECO:0000256" key="2">
    <source>
        <dbReference type="ARBA" id="ARBA00007639"/>
    </source>
</evidence>
<dbReference type="Gene3D" id="3.40.50.2300">
    <property type="match status" value="2"/>
</dbReference>
<accession>A0ABV6KCD7</accession>
<keyword evidence="3" id="KW-0732">Signal</keyword>
<keyword evidence="6" id="KW-1185">Reference proteome</keyword>
<reference evidence="5 6" key="1">
    <citation type="submission" date="2024-09" db="EMBL/GenBank/DDBJ databases">
        <authorList>
            <person name="Sun Q."/>
            <person name="Mori K."/>
        </authorList>
    </citation>
    <scope>NUCLEOTIDE SEQUENCE [LARGE SCALE GENOMIC DNA]</scope>
    <source>
        <strain evidence="5 6">NCAIM B.02610</strain>
    </source>
</reference>
<dbReference type="PANTHER" id="PTHR46847:SF1">
    <property type="entry name" value="D-ALLOSE-BINDING PERIPLASMIC PROTEIN-RELATED"/>
    <property type="match status" value="1"/>
</dbReference>
<dbReference type="CDD" id="cd19969">
    <property type="entry name" value="PBP1_ABC_sugar_binding-like"/>
    <property type="match status" value="1"/>
</dbReference>